<proteinExistence type="predicted"/>
<dbReference type="NCBIfam" id="TIGR01640">
    <property type="entry name" value="F_box_assoc_1"/>
    <property type="match status" value="1"/>
</dbReference>
<comment type="caution">
    <text evidence="2">The sequence shown here is derived from an EMBL/GenBank/DDBJ whole genome shotgun (WGS) entry which is preliminary data.</text>
</comment>
<dbReference type="InterPro" id="IPR013187">
    <property type="entry name" value="F-box-assoc_dom_typ3"/>
</dbReference>
<dbReference type="Proteomes" id="UP000467841">
    <property type="component" value="Unassembled WGS sequence"/>
</dbReference>
<dbReference type="Pfam" id="PF00646">
    <property type="entry name" value="F-box"/>
    <property type="match status" value="1"/>
</dbReference>
<feature type="domain" description="F-box" evidence="1">
    <location>
        <begin position="56"/>
        <end position="95"/>
    </location>
</feature>
<dbReference type="Gene3D" id="1.20.1280.50">
    <property type="match status" value="1"/>
</dbReference>
<keyword evidence="3" id="KW-1185">Reference proteome</keyword>
<dbReference type="SMART" id="SM00256">
    <property type="entry name" value="FBOX"/>
    <property type="match status" value="1"/>
</dbReference>
<dbReference type="InterPro" id="IPR017451">
    <property type="entry name" value="F-box-assoc_interact_dom"/>
</dbReference>
<dbReference type="Pfam" id="PF08268">
    <property type="entry name" value="FBA_3"/>
    <property type="match status" value="1"/>
</dbReference>
<accession>A0A6D2K7G2</accession>
<dbReference type="EMBL" id="CACVBM020001385">
    <property type="protein sequence ID" value="CAA7048079.1"/>
    <property type="molecule type" value="Genomic_DNA"/>
</dbReference>
<dbReference type="PANTHER" id="PTHR31111">
    <property type="entry name" value="BNAA05G37150D PROTEIN-RELATED"/>
    <property type="match status" value="1"/>
</dbReference>
<protein>
    <recommendedName>
        <fullName evidence="1">F-box domain-containing protein</fullName>
    </recommendedName>
</protein>
<dbReference type="OrthoDB" id="1845276at2759"/>
<sequence length="327" mass="37672">MEQQSKSTLSSLVHLITETLLRLLPQSKSTLSFLVDLISKTLLRLLPQSKSTTLSLPVDLTSEILLRLPEKSVARFRCVSKLWSSITTDPYFINLLETRSPRPSLLHYLRKGDNLVVSLIPQHTPSLHPSSNKCYSSSLMIDRYRMKLPEDSSYFGYPTEFVHGLICFVDTIETLIVWNPSKRQFLTLPKQEKSVDYLEDDVKVFLGYDPIEGGIYYIAGIGRNRTVYDLMSFDDRSEQFHIIEVPSGIHDIHGIELINYKGRVACTENYNNDRRLWILEDAEKHKWSTQDFVSPLYENDMSSSTGFYLKGFTHDGEFIYVPDEKLL</sequence>
<gene>
    <name evidence="2" type="ORF">MERR_LOCUS35314</name>
</gene>
<dbReference type="AlphaFoldDB" id="A0A6D2K7G2"/>
<dbReference type="SUPFAM" id="SSF81383">
    <property type="entry name" value="F-box domain"/>
    <property type="match status" value="1"/>
</dbReference>
<dbReference type="InterPro" id="IPR001810">
    <property type="entry name" value="F-box_dom"/>
</dbReference>
<reference evidence="2" key="1">
    <citation type="submission" date="2020-01" db="EMBL/GenBank/DDBJ databases">
        <authorList>
            <person name="Mishra B."/>
        </authorList>
    </citation>
    <scope>NUCLEOTIDE SEQUENCE [LARGE SCALE GENOMIC DNA]</scope>
</reference>
<evidence type="ECO:0000313" key="2">
    <source>
        <dbReference type="EMBL" id="CAA7048079.1"/>
    </source>
</evidence>
<dbReference type="PANTHER" id="PTHR31111:SF119">
    <property type="entry name" value="F-BOX DOMAIN-CONTAINING PROTEIN"/>
    <property type="match status" value="1"/>
</dbReference>
<evidence type="ECO:0000259" key="1">
    <source>
        <dbReference type="SMART" id="SM00256"/>
    </source>
</evidence>
<dbReference type="InterPro" id="IPR036047">
    <property type="entry name" value="F-box-like_dom_sf"/>
</dbReference>
<dbReference type="CDD" id="cd22157">
    <property type="entry name" value="F-box_AtFBW1-like"/>
    <property type="match status" value="1"/>
</dbReference>
<evidence type="ECO:0000313" key="3">
    <source>
        <dbReference type="Proteomes" id="UP000467841"/>
    </source>
</evidence>
<name>A0A6D2K7G2_9BRAS</name>
<organism evidence="2 3">
    <name type="scientific">Microthlaspi erraticum</name>
    <dbReference type="NCBI Taxonomy" id="1685480"/>
    <lineage>
        <taxon>Eukaryota</taxon>
        <taxon>Viridiplantae</taxon>
        <taxon>Streptophyta</taxon>
        <taxon>Embryophyta</taxon>
        <taxon>Tracheophyta</taxon>
        <taxon>Spermatophyta</taxon>
        <taxon>Magnoliopsida</taxon>
        <taxon>eudicotyledons</taxon>
        <taxon>Gunneridae</taxon>
        <taxon>Pentapetalae</taxon>
        <taxon>rosids</taxon>
        <taxon>malvids</taxon>
        <taxon>Brassicales</taxon>
        <taxon>Brassicaceae</taxon>
        <taxon>Coluteocarpeae</taxon>
        <taxon>Microthlaspi</taxon>
    </lineage>
</organism>